<feature type="region of interest" description="Disordered" evidence="1">
    <location>
        <begin position="1"/>
        <end position="26"/>
    </location>
</feature>
<protein>
    <submittedName>
        <fullName evidence="2">Uncharacterized protein</fullName>
    </submittedName>
</protein>
<dbReference type="KEGG" id="vg:26796805"/>
<dbReference type="Proteomes" id="UP000030200">
    <property type="component" value="Segment"/>
</dbReference>
<gene>
    <name evidence="2" type="primary">76</name>
    <name evidence="2" type="ORF">PBI_JAY2JAY_76</name>
</gene>
<name>A0A0A0RT32_9CAUD</name>
<sequence length="26" mass="3074">MLDKTKNKLAQWLTAREKTHSAKFAR</sequence>
<accession>A0A0A0RT32</accession>
<proteinExistence type="predicted"/>
<evidence type="ECO:0000256" key="1">
    <source>
        <dbReference type="SAM" id="MobiDB-lite"/>
    </source>
</evidence>
<evidence type="ECO:0000313" key="2">
    <source>
        <dbReference type="EMBL" id="AIW02574.1"/>
    </source>
</evidence>
<reference evidence="2 3" key="1">
    <citation type="submission" date="2014-09" db="EMBL/GenBank/DDBJ databases">
        <authorList>
            <person name="Gicewicz E.A."/>
            <person name="Hiryak K.M."/>
            <person name="Horoschock A.N."/>
            <person name="Kneeream E.R."/>
            <person name="Luchetta J."/>
            <person name="Mikolon A.R."/>
            <person name="Smith S.N."/>
            <person name="Svintozelskiy S."/>
            <person name="Yucha M.L."/>
            <person name="Manna D.P."/>
            <person name="Pidcock K.A."/>
            <person name="Laing C.E."/>
            <person name="Schaff J.E."/>
            <person name="Dashiell C.L."/>
            <person name="Macialek J.A."/>
            <person name="Anders K.R."/>
            <person name="Braun M.A."/>
            <person name="Delesalle V.A."/>
            <person name="Hughes L.E."/>
            <person name="Ware V.C."/>
            <person name="Bradley K.W."/>
            <person name="Barker L.P."/>
            <person name="Asai D.J."/>
            <person name="Bowman C.A."/>
            <person name="Russell D.A."/>
            <person name="Pope W.H."/>
            <person name="Jacobs-Sera D."/>
            <person name="Hendrix R.W."/>
            <person name="Hatfull G.F."/>
        </authorList>
    </citation>
    <scope>NUCLEOTIDE SEQUENCE [LARGE SCALE GENOMIC DNA]</scope>
</reference>
<dbReference type="RefSeq" id="YP_009225801.1">
    <property type="nucleotide sequence ID" value="NC_029098.1"/>
</dbReference>
<organism evidence="2 3">
    <name type="scientific">Streptomyces phage Jay2Jay</name>
    <dbReference type="NCBI Taxonomy" id="1556290"/>
    <lineage>
        <taxon>Viruses</taxon>
        <taxon>Duplodnaviria</taxon>
        <taxon>Heunggongvirae</taxon>
        <taxon>Uroviricota</taxon>
        <taxon>Caudoviricetes</taxon>
        <taxon>Stanwilliamsviridae</taxon>
        <taxon>Boydwoodruffvirinae</taxon>
        <taxon>Samistivirus</taxon>
        <taxon>Samistivirus jay2jay</taxon>
    </lineage>
</organism>
<dbReference type="EMBL" id="KM652554">
    <property type="protein sequence ID" value="AIW02574.1"/>
    <property type="molecule type" value="Genomic_DNA"/>
</dbReference>
<keyword evidence="3" id="KW-1185">Reference proteome</keyword>
<dbReference type="GeneID" id="26796805"/>
<evidence type="ECO:0000313" key="3">
    <source>
        <dbReference type="Proteomes" id="UP000030200"/>
    </source>
</evidence>